<keyword evidence="4 7" id="KW-0106">Calcium</keyword>
<dbReference type="SUPFAM" id="SSF47874">
    <property type="entry name" value="Annexin"/>
    <property type="match status" value="1"/>
</dbReference>
<gene>
    <name evidence="9" type="ORF">RND81_04G240800</name>
</gene>
<feature type="binding site" evidence="7">
    <location>
        <position position="25"/>
    </location>
    <ligand>
        <name>Ca(2+)</name>
        <dbReference type="ChEBI" id="CHEBI:29108"/>
        <label>1</label>
    </ligand>
</feature>
<dbReference type="InterPro" id="IPR001464">
    <property type="entry name" value="Annexin"/>
</dbReference>
<dbReference type="InterPro" id="IPR018502">
    <property type="entry name" value="Annexin_repeat"/>
</dbReference>
<dbReference type="PROSITE" id="PS51897">
    <property type="entry name" value="ANNEXIN_2"/>
    <property type="match status" value="4"/>
</dbReference>
<comment type="domain">
    <text evidence="8">A pair of annexin repeats may form one binding site for calcium and phospholipid.</text>
</comment>
<dbReference type="GO" id="GO:0005886">
    <property type="term" value="C:plasma membrane"/>
    <property type="evidence" value="ECO:0007669"/>
    <property type="project" value="TreeGrafter"/>
</dbReference>
<name>A0AAW1LP28_SAPOF</name>
<evidence type="ECO:0000256" key="5">
    <source>
        <dbReference type="ARBA" id="ARBA00023216"/>
    </source>
</evidence>
<dbReference type="GO" id="GO:0005544">
    <property type="term" value="F:calcium-dependent phospholipid binding"/>
    <property type="evidence" value="ECO:0007669"/>
    <property type="project" value="UniProtKB-KW"/>
</dbReference>
<organism evidence="9 10">
    <name type="scientific">Saponaria officinalis</name>
    <name type="common">Common soapwort</name>
    <name type="synonym">Lychnis saponaria</name>
    <dbReference type="NCBI Taxonomy" id="3572"/>
    <lineage>
        <taxon>Eukaryota</taxon>
        <taxon>Viridiplantae</taxon>
        <taxon>Streptophyta</taxon>
        <taxon>Embryophyta</taxon>
        <taxon>Tracheophyta</taxon>
        <taxon>Spermatophyta</taxon>
        <taxon>Magnoliopsida</taxon>
        <taxon>eudicotyledons</taxon>
        <taxon>Gunneridae</taxon>
        <taxon>Pentapetalae</taxon>
        <taxon>Caryophyllales</taxon>
        <taxon>Caryophyllaceae</taxon>
        <taxon>Caryophylleae</taxon>
        <taxon>Saponaria</taxon>
    </lineage>
</organism>
<dbReference type="PANTHER" id="PTHR10502:SF193">
    <property type="entry name" value="ANNEXIN D8"/>
    <property type="match status" value="1"/>
</dbReference>
<evidence type="ECO:0000256" key="1">
    <source>
        <dbReference type="ARBA" id="ARBA00007831"/>
    </source>
</evidence>
<dbReference type="PRINTS" id="PR00196">
    <property type="entry name" value="ANNEXIN"/>
</dbReference>
<dbReference type="GO" id="GO:0009414">
    <property type="term" value="P:response to water deprivation"/>
    <property type="evidence" value="ECO:0007669"/>
    <property type="project" value="TreeGrafter"/>
</dbReference>
<keyword evidence="2 7" id="KW-0479">Metal-binding</keyword>
<feature type="binding site" evidence="7">
    <location>
        <position position="257"/>
    </location>
    <ligand>
        <name>Ca(2+)</name>
        <dbReference type="ChEBI" id="CHEBI:29108"/>
        <label>2</label>
    </ligand>
</feature>
<keyword evidence="10" id="KW-1185">Reference proteome</keyword>
<evidence type="ECO:0000256" key="7">
    <source>
        <dbReference type="PIRSR" id="PIRSR609118-1"/>
    </source>
</evidence>
<dbReference type="PANTHER" id="PTHR10502">
    <property type="entry name" value="ANNEXIN"/>
    <property type="match status" value="1"/>
</dbReference>
<reference evidence="9" key="1">
    <citation type="submission" date="2024-03" db="EMBL/GenBank/DDBJ databases">
        <title>WGS assembly of Saponaria officinalis var. Norfolk2.</title>
        <authorList>
            <person name="Jenkins J."/>
            <person name="Shu S."/>
            <person name="Grimwood J."/>
            <person name="Barry K."/>
            <person name="Goodstein D."/>
            <person name="Schmutz J."/>
            <person name="Leebens-Mack J."/>
            <person name="Osbourn A."/>
        </authorList>
    </citation>
    <scope>NUCLEOTIDE SEQUENCE [LARGE SCALE GENOMIC DNA]</scope>
    <source>
        <strain evidence="9">JIC</strain>
    </source>
</reference>
<feature type="binding site" evidence="7">
    <location>
        <position position="297"/>
    </location>
    <ligand>
        <name>Ca(2+)</name>
        <dbReference type="ChEBI" id="CHEBI:29108"/>
        <label>2</label>
    </ligand>
</feature>
<accession>A0AAW1LP28</accession>
<dbReference type="PRINTS" id="PR01814">
    <property type="entry name" value="ANNEXINPLANT"/>
</dbReference>
<keyword evidence="3 8" id="KW-0677">Repeat</keyword>
<sequence length="315" mass="35448">MSTIVAPVNSNPIDDAQVIKKACLGLGTDDKAIISLLGHRNSNQLRLIRQAYQEVYQEDLIKQLKSEISGDFEKALTLWVLDPVERDAVLAHDSLKKVVPDYQVLLEVVCTKTPDDLLQVKRAYHKIYKRALEEDVASHSTGKIRKFLVGVVSTYKYHGDEINEVAAVTDANILHDEILDGASVHEEIIRIISTRSKKQLLATFNHFKDIHGTSLSKALRVPAENEFFATARVAIRAIKNPLKYFAKILRRAVKGLGTEDEVLRRVIVTRAEIDLKEIKELYLERNNISLEQAVTEDTSGDYRAFLLTLLGAEGY</sequence>
<dbReference type="GO" id="GO:0009651">
    <property type="term" value="P:response to salt stress"/>
    <property type="evidence" value="ECO:0007669"/>
    <property type="project" value="TreeGrafter"/>
</dbReference>
<dbReference type="AlphaFoldDB" id="A0AAW1LP28"/>
<dbReference type="GO" id="GO:0001786">
    <property type="term" value="F:phosphatidylserine binding"/>
    <property type="evidence" value="ECO:0007669"/>
    <property type="project" value="TreeGrafter"/>
</dbReference>
<dbReference type="FunFam" id="1.10.220.10:FF:000006">
    <property type="entry name" value="Annexin"/>
    <property type="match status" value="1"/>
</dbReference>
<dbReference type="EMBL" id="JBDFQZ010000004">
    <property type="protein sequence ID" value="KAK9735955.1"/>
    <property type="molecule type" value="Genomic_DNA"/>
</dbReference>
<dbReference type="GO" id="GO:0005509">
    <property type="term" value="F:calcium ion binding"/>
    <property type="evidence" value="ECO:0007669"/>
    <property type="project" value="InterPro"/>
</dbReference>
<evidence type="ECO:0000256" key="4">
    <source>
        <dbReference type="ARBA" id="ARBA00022837"/>
    </source>
</evidence>
<dbReference type="GO" id="GO:0005737">
    <property type="term" value="C:cytoplasm"/>
    <property type="evidence" value="ECO:0007669"/>
    <property type="project" value="TreeGrafter"/>
</dbReference>
<dbReference type="Proteomes" id="UP001443914">
    <property type="component" value="Unassembled WGS sequence"/>
</dbReference>
<evidence type="ECO:0000313" key="10">
    <source>
        <dbReference type="Proteomes" id="UP001443914"/>
    </source>
</evidence>
<evidence type="ECO:0000256" key="2">
    <source>
        <dbReference type="ARBA" id="ARBA00022723"/>
    </source>
</evidence>
<dbReference type="InterPro" id="IPR037104">
    <property type="entry name" value="Annexin_sf"/>
</dbReference>
<dbReference type="Gene3D" id="1.10.220.10">
    <property type="entry name" value="Annexin"/>
    <property type="match status" value="4"/>
</dbReference>
<keyword evidence="5 8" id="KW-0041">Annexin</keyword>
<dbReference type="GO" id="GO:0009408">
    <property type="term" value="P:response to heat"/>
    <property type="evidence" value="ECO:0007669"/>
    <property type="project" value="TreeGrafter"/>
</dbReference>
<feature type="binding site" evidence="7">
    <location>
        <position position="298"/>
    </location>
    <ligand>
        <name>Ca(2+)</name>
        <dbReference type="ChEBI" id="CHEBI:29108"/>
        <label>3</label>
    </ligand>
</feature>
<dbReference type="PROSITE" id="PS00223">
    <property type="entry name" value="ANNEXIN_1"/>
    <property type="match status" value="1"/>
</dbReference>
<protein>
    <recommendedName>
        <fullName evidence="8">Annexin</fullName>
    </recommendedName>
</protein>
<evidence type="ECO:0000313" key="9">
    <source>
        <dbReference type="EMBL" id="KAK9735955.1"/>
    </source>
</evidence>
<dbReference type="FunFam" id="1.10.220.10:FF:000001">
    <property type="entry name" value="Annexin"/>
    <property type="match status" value="1"/>
</dbReference>
<dbReference type="InterPro" id="IPR018252">
    <property type="entry name" value="Annexin_repeat_CS"/>
</dbReference>
<dbReference type="InterPro" id="IPR009118">
    <property type="entry name" value="AnnexinD_plant"/>
</dbReference>
<comment type="caution">
    <text evidence="9">The sequence shown here is derived from an EMBL/GenBank/DDBJ whole genome shotgun (WGS) entry which is preliminary data.</text>
</comment>
<keyword evidence="6 8" id="KW-0111">Calcium/phospholipid-binding</keyword>
<evidence type="ECO:0000256" key="6">
    <source>
        <dbReference type="ARBA" id="ARBA00023302"/>
    </source>
</evidence>
<dbReference type="Pfam" id="PF00191">
    <property type="entry name" value="Annexin"/>
    <property type="match status" value="4"/>
</dbReference>
<dbReference type="SMART" id="SM00335">
    <property type="entry name" value="ANX"/>
    <property type="match status" value="4"/>
</dbReference>
<comment type="similarity">
    <text evidence="1 8">Belongs to the annexin family.</text>
</comment>
<feature type="binding site" evidence="7">
    <location>
        <position position="67"/>
    </location>
    <ligand>
        <name>Ca(2+)</name>
        <dbReference type="ChEBI" id="CHEBI:29108"/>
        <label>1</label>
    </ligand>
</feature>
<evidence type="ECO:0000256" key="3">
    <source>
        <dbReference type="ARBA" id="ARBA00022737"/>
    </source>
</evidence>
<feature type="binding site" evidence="7">
    <location>
        <position position="27"/>
    </location>
    <ligand>
        <name>Ca(2+)</name>
        <dbReference type="ChEBI" id="CHEBI:29108"/>
        <label>1</label>
    </ligand>
</feature>
<dbReference type="FunFam" id="1.10.220.10:FF:000005">
    <property type="entry name" value="Annexin"/>
    <property type="match status" value="1"/>
</dbReference>
<evidence type="ECO:0000256" key="8">
    <source>
        <dbReference type="RuleBase" id="RU003540"/>
    </source>
</evidence>
<dbReference type="GO" id="GO:0009409">
    <property type="term" value="P:response to cold"/>
    <property type="evidence" value="ECO:0007669"/>
    <property type="project" value="TreeGrafter"/>
</dbReference>
<proteinExistence type="inferred from homology"/>